<keyword evidence="2 4" id="KW-0378">Hydrolase</keyword>
<dbReference type="InterPro" id="IPR036457">
    <property type="entry name" value="PPM-type-like_dom_sf"/>
</dbReference>
<dbReference type="GO" id="GO:0004722">
    <property type="term" value="F:protein serine/threonine phosphatase activity"/>
    <property type="evidence" value="ECO:0007669"/>
    <property type="project" value="InterPro"/>
</dbReference>
<keyword evidence="8" id="KW-1185">Reference proteome</keyword>
<feature type="region of interest" description="Disordered" evidence="5">
    <location>
        <begin position="381"/>
        <end position="423"/>
    </location>
</feature>
<dbReference type="InterPro" id="IPR001932">
    <property type="entry name" value="PPM-type_phosphatase-like_dom"/>
</dbReference>
<dbReference type="Pfam" id="PF00481">
    <property type="entry name" value="PP2C"/>
    <property type="match status" value="1"/>
</dbReference>
<dbReference type="AlphaFoldDB" id="A0AAN9W4C3"/>
<feature type="compositionally biased region" description="Low complexity" evidence="5">
    <location>
        <begin position="407"/>
        <end position="423"/>
    </location>
</feature>
<dbReference type="SMART" id="SM00332">
    <property type="entry name" value="PP2Cc"/>
    <property type="match status" value="1"/>
</dbReference>
<dbReference type="InterPro" id="IPR000222">
    <property type="entry name" value="PP2C_BS"/>
</dbReference>
<evidence type="ECO:0000256" key="4">
    <source>
        <dbReference type="RuleBase" id="RU003465"/>
    </source>
</evidence>
<dbReference type="GO" id="GO:0046872">
    <property type="term" value="F:metal ion binding"/>
    <property type="evidence" value="ECO:0007669"/>
    <property type="project" value="UniProtKB-KW"/>
</dbReference>
<comment type="caution">
    <text evidence="7">The sequence shown here is derived from an EMBL/GenBank/DDBJ whole genome shotgun (WGS) entry which is preliminary data.</text>
</comment>
<proteinExistence type="inferred from homology"/>
<evidence type="ECO:0000256" key="2">
    <source>
        <dbReference type="ARBA" id="ARBA00022801"/>
    </source>
</evidence>
<keyword evidence="1" id="KW-0479">Metal-binding</keyword>
<dbReference type="SUPFAM" id="SSF81606">
    <property type="entry name" value="PP2C-like"/>
    <property type="match status" value="1"/>
</dbReference>
<feature type="compositionally biased region" description="Polar residues" evidence="5">
    <location>
        <begin position="566"/>
        <end position="589"/>
    </location>
</feature>
<dbReference type="Gene3D" id="3.60.40.10">
    <property type="entry name" value="PPM-type phosphatase domain"/>
    <property type="match status" value="1"/>
</dbReference>
<feature type="compositionally biased region" description="Basic residues" evidence="5">
    <location>
        <begin position="621"/>
        <end position="630"/>
    </location>
</feature>
<evidence type="ECO:0000313" key="7">
    <source>
        <dbReference type="EMBL" id="KAK7874046.1"/>
    </source>
</evidence>
<organism evidence="7 8">
    <name type="scientific">Gryllus longicercus</name>
    <dbReference type="NCBI Taxonomy" id="2509291"/>
    <lineage>
        <taxon>Eukaryota</taxon>
        <taxon>Metazoa</taxon>
        <taxon>Ecdysozoa</taxon>
        <taxon>Arthropoda</taxon>
        <taxon>Hexapoda</taxon>
        <taxon>Insecta</taxon>
        <taxon>Pterygota</taxon>
        <taxon>Neoptera</taxon>
        <taxon>Polyneoptera</taxon>
        <taxon>Orthoptera</taxon>
        <taxon>Ensifera</taxon>
        <taxon>Gryllidea</taxon>
        <taxon>Grylloidea</taxon>
        <taxon>Gryllidae</taxon>
        <taxon>Gryllinae</taxon>
        <taxon>Gryllus</taxon>
    </lineage>
</organism>
<gene>
    <name evidence="7" type="ORF">R5R35_004596</name>
</gene>
<name>A0AAN9W4C3_9ORTH</name>
<feature type="region of interest" description="Disordered" evidence="5">
    <location>
        <begin position="565"/>
        <end position="654"/>
    </location>
</feature>
<protein>
    <recommendedName>
        <fullName evidence="6">PPM-type phosphatase domain-containing protein</fullName>
    </recommendedName>
</protein>
<dbReference type="InterPro" id="IPR015655">
    <property type="entry name" value="PP2C"/>
</dbReference>
<dbReference type="PROSITE" id="PS51746">
    <property type="entry name" value="PPM_2"/>
    <property type="match status" value="1"/>
</dbReference>
<feature type="domain" description="PPM-type phosphatase" evidence="6">
    <location>
        <begin position="10"/>
        <end position="335"/>
    </location>
</feature>
<dbReference type="EMBL" id="JAZDUA010000005">
    <property type="protein sequence ID" value="KAK7874046.1"/>
    <property type="molecule type" value="Genomic_DNA"/>
</dbReference>
<keyword evidence="3 4" id="KW-0904">Protein phosphatase</keyword>
<feature type="compositionally biased region" description="Basic and acidic residues" evidence="5">
    <location>
        <begin position="590"/>
        <end position="609"/>
    </location>
</feature>
<evidence type="ECO:0000256" key="5">
    <source>
        <dbReference type="SAM" id="MobiDB-lite"/>
    </source>
</evidence>
<dbReference type="FunFam" id="3.60.40.10:FF:000060">
    <property type="entry name" value="Protein phosphatase 2c"/>
    <property type="match status" value="1"/>
</dbReference>
<accession>A0AAN9W4C3</accession>
<dbReference type="PROSITE" id="PS01032">
    <property type="entry name" value="PPM_1"/>
    <property type="match status" value="1"/>
</dbReference>
<evidence type="ECO:0000313" key="8">
    <source>
        <dbReference type="Proteomes" id="UP001378592"/>
    </source>
</evidence>
<comment type="similarity">
    <text evidence="4">Belongs to the PP2C family.</text>
</comment>
<evidence type="ECO:0000256" key="3">
    <source>
        <dbReference type="ARBA" id="ARBA00022912"/>
    </source>
</evidence>
<evidence type="ECO:0000259" key="6">
    <source>
        <dbReference type="PROSITE" id="PS51746"/>
    </source>
</evidence>
<reference evidence="7 8" key="1">
    <citation type="submission" date="2024-03" db="EMBL/GenBank/DDBJ databases">
        <title>The genome assembly and annotation of the cricket Gryllus longicercus Weissman &amp; Gray.</title>
        <authorList>
            <person name="Szrajer S."/>
            <person name="Gray D."/>
            <person name="Ylla G."/>
        </authorList>
    </citation>
    <scope>NUCLEOTIDE SEQUENCE [LARGE SCALE GENOMIC DNA]</scope>
    <source>
        <strain evidence="7">DAG 2021-001</strain>
        <tissue evidence="7">Whole body minus gut</tissue>
    </source>
</reference>
<dbReference type="PANTHER" id="PTHR47992">
    <property type="entry name" value="PROTEIN PHOSPHATASE"/>
    <property type="match status" value="1"/>
</dbReference>
<evidence type="ECO:0000256" key="1">
    <source>
        <dbReference type="ARBA" id="ARBA00022723"/>
    </source>
</evidence>
<dbReference type="CDD" id="cd00143">
    <property type="entry name" value="PP2Cc"/>
    <property type="match status" value="1"/>
</dbReference>
<sequence>MPSSIGVNLRVTGHCSQGSRKYMEDMFSVAYQRTEDEKDLEYAFFGIFDGHGGSQAATFAKEHLLDNIVNQKCFWSDKDAEVLRAIREGFLQTHLAMWRQLDRWPKTPVGFPSTSGTTASIAFIRRGKIYIGHVGDSAIVLGSQEDDKSWKGIPLTREHKPESEEETQRIEQAGGKVAKKSGVSRVVWNRPRLGHQGPVRRSTHIDEIPFLAVARSLGDLWSYNPALDVFVVSPEPEVSVHTIDVSCHRCLIFGTDGLWNVMSPSAAVLVVQTAESRNEQHLLQQGSDTGSEDIANGNNNWAWVNPSKSLVDRALGVWRVMGLQADNTSVVTLMLDPPGPPRVQVLLSQRQQQQEILEHSSVSSLFATKCAVDKTMPRVRTLSESPAGATPSGGVTIYTRDCDSDSRSGNPSPSPASPMSSSSPPVALMCLQVNSAAAVTTSPSSIKNVSSPGCGDKLCSSPISGSDYVSKPSGFKRRHSSGITQPVISAIEKRKRTRSEQDCLSKDRIKDEDLAASDVENDRVTWPPWNAAQTPSCNKLLQHNATNKYSGPRCGKSVLPLVPASGENSNSRCPLRSDSSASPSRWTLRSRNDPADRPAKAERETKISERLILPQSGRLSPVHRQHRRTSWSHTSQPSSMCTRSKGRQHSTQNK</sequence>
<feature type="compositionally biased region" description="Polar residues" evidence="5">
    <location>
        <begin position="631"/>
        <end position="642"/>
    </location>
</feature>
<dbReference type="Proteomes" id="UP001378592">
    <property type="component" value="Unassembled WGS sequence"/>
</dbReference>